<dbReference type="InParanoid" id="Q8TI30"/>
<dbReference type="Gene3D" id="2.50.20.10">
    <property type="entry name" value="Lipoprotein localisation LolA/LolB/LppX"/>
    <property type="match status" value="1"/>
</dbReference>
<dbReference type="PANTHER" id="PTHR37507">
    <property type="entry name" value="SPORULATION PROTEIN YDCC"/>
    <property type="match status" value="1"/>
</dbReference>
<evidence type="ECO:0000313" key="3">
    <source>
        <dbReference type="EMBL" id="AAM07670.1"/>
    </source>
</evidence>
<evidence type="ECO:0000313" key="4">
    <source>
        <dbReference type="Proteomes" id="UP000002487"/>
    </source>
</evidence>
<proteinExistence type="predicted"/>
<dbReference type="InterPro" id="IPR029046">
    <property type="entry name" value="LolA/LolB/LppX"/>
</dbReference>
<name>Q8TI30_METAC</name>
<dbReference type="STRING" id="188937.MA_4327"/>
<feature type="domain" description="DUF4367" evidence="1">
    <location>
        <begin position="274"/>
        <end position="384"/>
    </location>
</feature>
<accession>Q8TI30</accession>
<feature type="domain" description="Uncharacterized protein TP-0789" evidence="2">
    <location>
        <begin position="103"/>
        <end position="230"/>
    </location>
</feature>
<dbReference type="CDD" id="cd16329">
    <property type="entry name" value="LolA_like"/>
    <property type="match status" value="1"/>
</dbReference>
<dbReference type="PhylomeDB" id="Q8TI30"/>
<dbReference type="InterPro" id="IPR052944">
    <property type="entry name" value="Sporulation_related"/>
</dbReference>
<dbReference type="InterPro" id="IPR033399">
    <property type="entry name" value="TP_0789-like"/>
</dbReference>
<dbReference type="EnsemblBacteria" id="AAM07670">
    <property type="protein sequence ID" value="AAM07670"/>
    <property type="gene ID" value="MA_4327"/>
</dbReference>
<dbReference type="SUPFAM" id="SSF89392">
    <property type="entry name" value="Prokaryotic lipoproteins and lipoprotein localization factors"/>
    <property type="match status" value="1"/>
</dbReference>
<dbReference type="AlphaFoldDB" id="Q8TI30"/>
<reference evidence="3 4" key="1">
    <citation type="journal article" date="2002" name="Genome Res.">
        <title>The genome of Methanosarcina acetivorans reveals extensive metabolic and physiological diversity.</title>
        <authorList>
            <person name="Galagan J.E."/>
            <person name="Nusbaum C."/>
            <person name="Roy A."/>
            <person name="Endrizzi M.G."/>
            <person name="Macdonald P."/>
            <person name="FitzHugh W."/>
            <person name="Calvo S."/>
            <person name="Engels R."/>
            <person name="Smirnov S."/>
            <person name="Atnoor D."/>
            <person name="Brown A."/>
            <person name="Allen N."/>
            <person name="Naylor J."/>
            <person name="Stange-Thomann N."/>
            <person name="DeArellano K."/>
            <person name="Johnson R."/>
            <person name="Linton L."/>
            <person name="McEwan P."/>
            <person name="McKernan K."/>
            <person name="Talamas J."/>
            <person name="Tirrell A."/>
            <person name="Ye W."/>
            <person name="Zimmer A."/>
            <person name="Barber R.D."/>
            <person name="Cann I."/>
            <person name="Graham D.E."/>
            <person name="Grahame D.A."/>
            <person name="Guss A."/>
            <person name="Hedderich R."/>
            <person name="Ingram-Smith C."/>
            <person name="Kuettner C.H."/>
            <person name="Krzycki J.A."/>
            <person name="Leigh J.A."/>
            <person name="Li W."/>
            <person name="Liu J."/>
            <person name="Mukhopadhyay B."/>
            <person name="Reeve J.N."/>
            <person name="Smith K."/>
            <person name="Springer T.A."/>
            <person name="Umayam L.A."/>
            <person name="White O."/>
            <person name="White R.H."/>
            <person name="de Macario E.C."/>
            <person name="Ferry J.G."/>
            <person name="Jarrell K.F."/>
            <person name="Jing H."/>
            <person name="Macario A.J.L."/>
            <person name="Paulsen I."/>
            <person name="Pritchett M."/>
            <person name="Sowers K.R."/>
            <person name="Swanson R.V."/>
            <person name="Zinder S.H."/>
            <person name="Lander E."/>
            <person name="Metcalf W.W."/>
            <person name="Birren B."/>
        </authorList>
    </citation>
    <scope>NUCLEOTIDE SEQUENCE [LARGE SCALE GENOMIC DNA]</scope>
    <source>
        <strain evidence="4">ATCC 35395 / DSM 2834 / JCM 12185 / C2A</strain>
    </source>
</reference>
<dbReference type="InterPro" id="IPR025377">
    <property type="entry name" value="DUF4367"/>
</dbReference>
<dbReference type="EMBL" id="AE010299">
    <property type="protein sequence ID" value="AAM07670.1"/>
    <property type="molecule type" value="Genomic_DNA"/>
</dbReference>
<gene>
    <name evidence="3" type="ordered locus">MA_4327</name>
</gene>
<organism evidence="3 4">
    <name type="scientific">Methanosarcina acetivorans (strain ATCC 35395 / DSM 2834 / JCM 12185 / C2A)</name>
    <dbReference type="NCBI Taxonomy" id="188937"/>
    <lineage>
        <taxon>Archaea</taxon>
        <taxon>Methanobacteriati</taxon>
        <taxon>Methanobacteriota</taxon>
        <taxon>Stenosarchaea group</taxon>
        <taxon>Methanomicrobia</taxon>
        <taxon>Methanosarcinales</taxon>
        <taxon>Methanosarcinaceae</taxon>
        <taxon>Methanosarcina</taxon>
    </lineage>
</organism>
<sequence>MLSPCRKLPENLVKYQLKPKKVMNMATKKVIFLLALVILALFASGCTEKQPNAEEIAARMLEKQNSIEDYSYTMHMTYYIGEKVVENEFKTIYKKPHMIKNFIEEPGGEEETLVLSDGEFRWTYAPGTNTVMKTKIPETPELTEDDYLSIIGITLNDTNVSLLKTEEIEGREAYLLEATPKETGEDTPAYSMIVRVDKETWMFLGYEMYDSNETLLSKVEIRDLKVNTGIPASEFEFKIPEGATVKTMDPGEVELPEELSLEEAEGRVGFEVLIPEYLPEGYEFSYATAYNTSETSPEDQAAETVILTYEKGDESIIITETVYEGQAPEVAIMNTAEDITINGKDGKYLAFGDMKTLRWELGNTDLSLTGSLEKAELLKIAESIRENA</sequence>
<dbReference type="Pfam" id="PF17131">
    <property type="entry name" value="LolA_like"/>
    <property type="match status" value="1"/>
</dbReference>
<dbReference type="Pfam" id="PF14285">
    <property type="entry name" value="DUF4367"/>
    <property type="match status" value="1"/>
</dbReference>
<dbReference type="Proteomes" id="UP000002487">
    <property type="component" value="Chromosome"/>
</dbReference>
<keyword evidence="4" id="KW-1185">Reference proteome</keyword>
<evidence type="ECO:0000259" key="1">
    <source>
        <dbReference type="Pfam" id="PF14285"/>
    </source>
</evidence>
<dbReference type="PANTHER" id="PTHR37507:SF2">
    <property type="entry name" value="SPORULATION PROTEIN YDCC"/>
    <property type="match status" value="1"/>
</dbReference>
<evidence type="ECO:0000259" key="2">
    <source>
        <dbReference type="Pfam" id="PF17131"/>
    </source>
</evidence>
<dbReference type="HOGENOM" id="CLU_040882_1_0_2"/>
<protein>
    <submittedName>
        <fullName evidence="3">Uncharacterized protein</fullName>
    </submittedName>
</protein>
<dbReference type="KEGG" id="mac:MA_4327"/>